<dbReference type="RefSeq" id="WP_109013918.1">
    <property type="nucleotide sequence ID" value="NZ_BDOQ01000001.1"/>
</dbReference>
<dbReference type="OrthoDB" id="8552871at2"/>
<organism evidence="11 12">
    <name type="scientific">Novimethylophilus kurashikiensis</name>
    <dbReference type="NCBI Taxonomy" id="1825523"/>
    <lineage>
        <taxon>Bacteria</taxon>
        <taxon>Pseudomonadati</taxon>
        <taxon>Pseudomonadota</taxon>
        <taxon>Betaproteobacteria</taxon>
        <taxon>Nitrosomonadales</taxon>
        <taxon>Methylophilaceae</taxon>
        <taxon>Novimethylophilus</taxon>
    </lineage>
</organism>
<evidence type="ECO:0000256" key="5">
    <source>
        <dbReference type="ARBA" id="ARBA00022777"/>
    </source>
</evidence>
<comment type="catalytic activity">
    <reaction evidence="1">
        <text>ATP + protein L-histidine = ADP + protein N-phospho-L-histidine.</text>
        <dbReference type="EC" id="2.7.13.3"/>
    </reaction>
</comment>
<dbReference type="SUPFAM" id="SSF52172">
    <property type="entry name" value="CheY-like"/>
    <property type="match status" value="1"/>
</dbReference>
<dbReference type="PROSITE" id="PS50110">
    <property type="entry name" value="RESPONSE_REGULATORY"/>
    <property type="match status" value="1"/>
</dbReference>
<dbReference type="Gene3D" id="1.10.287.130">
    <property type="match status" value="1"/>
</dbReference>
<dbReference type="InterPro" id="IPR005467">
    <property type="entry name" value="His_kinase_dom"/>
</dbReference>
<dbReference type="CDD" id="cd17546">
    <property type="entry name" value="REC_hyHK_CKI1_RcsC-like"/>
    <property type="match status" value="1"/>
</dbReference>
<keyword evidence="4" id="KW-0808">Transferase</keyword>
<dbReference type="GO" id="GO:0000155">
    <property type="term" value="F:phosphorelay sensor kinase activity"/>
    <property type="evidence" value="ECO:0007669"/>
    <property type="project" value="InterPro"/>
</dbReference>
<gene>
    <name evidence="11" type="ORF">NMK_0231</name>
</gene>
<evidence type="ECO:0000313" key="11">
    <source>
        <dbReference type="EMBL" id="GBG12699.1"/>
    </source>
</evidence>
<dbReference type="PANTHER" id="PTHR43047">
    <property type="entry name" value="TWO-COMPONENT HISTIDINE PROTEIN KINASE"/>
    <property type="match status" value="1"/>
</dbReference>
<dbReference type="CDD" id="cd00082">
    <property type="entry name" value="HisKA"/>
    <property type="match status" value="1"/>
</dbReference>
<dbReference type="EMBL" id="BDOQ01000001">
    <property type="protein sequence ID" value="GBG12699.1"/>
    <property type="molecule type" value="Genomic_DNA"/>
</dbReference>
<proteinExistence type="predicted"/>
<dbReference type="SUPFAM" id="SSF55874">
    <property type="entry name" value="ATPase domain of HSP90 chaperone/DNA topoisomerase II/histidine kinase"/>
    <property type="match status" value="1"/>
</dbReference>
<dbReference type="Pfam" id="PF00072">
    <property type="entry name" value="Response_reg"/>
    <property type="match status" value="1"/>
</dbReference>
<evidence type="ECO:0000256" key="6">
    <source>
        <dbReference type="PROSITE-ProRule" id="PRU00169"/>
    </source>
</evidence>
<keyword evidence="8" id="KW-0472">Membrane</keyword>
<feature type="transmembrane region" description="Helical" evidence="8">
    <location>
        <begin position="41"/>
        <end position="63"/>
    </location>
</feature>
<accession>A0A2R5F3N4</accession>
<protein>
    <recommendedName>
        <fullName evidence="2">histidine kinase</fullName>
        <ecNumber evidence="2">2.7.13.3</ecNumber>
    </recommendedName>
</protein>
<dbReference type="GO" id="GO:0009927">
    <property type="term" value="F:histidine phosphotransfer kinase activity"/>
    <property type="evidence" value="ECO:0007669"/>
    <property type="project" value="TreeGrafter"/>
</dbReference>
<dbReference type="Proteomes" id="UP000245081">
    <property type="component" value="Unassembled WGS sequence"/>
</dbReference>
<keyword evidence="8" id="KW-0812">Transmembrane</keyword>
<feature type="domain" description="Response regulatory" evidence="10">
    <location>
        <begin position="339"/>
        <end position="455"/>
    </location>
</feature>
<comment type="caution">
    <text evidence="11">The sequence shown here is derived from an EMBL/GenBank/DDBJ whole genome shotgun (WGS) entry which is preliminary data.</text>
</comment>
<dbReference type="InterPro" id="IPR001789">
    <property type="entry name" value="Sig_transdc_resp-reg_receiver"/>
</dbReference>
<dbReference type="PANTHER" id="PTHR43047:SF72">
    <property type="entry name" value="OSMOSENSING HISTIDINE PROTEIN KINASE SLN1"/>
    <property type="match status" value="1"/>
</dbReference>
<dbReference type="PRINTS" id="PR00344">
    <property type="entry name" value="BCTRLSENSOR"/>
</dbReference>
<feature type="modified residue" description="4-aspartylphosphate" evidence="6">
    <location>
        <position position="388"/>
    </location>
</feature>
<name>A0A2R5F3N4_9PROT</name>
<dbReference type="Gene3D" id="3.30.565.10">
    <property type="entry name" value="Histidine kinase-like ATPase, C-terminal domain"/>
    <property type="match status" value="1"/>
</dbReference>
<dbReference type="InterPro" id="IPR036097">
    <property type="entry name" value="HisK_dim/P_sf"/>
</dbReference>
<evidence type="ECO:0000256" key="3">
    <source>
        <dbReference type="ARBA" id="ARBA00022553"/>
    </source>
</evidence>
<evidence type="ECO:0000256" key="2">
    <source>
        <dbReference type="ARBA" id="ARBA00012438"/>
    </source>
</evidence>
<feature type="domain" description="Histidine kinase" evidence="9">
    <location>
        <begin position="98"/>
        <end position="315"/>
    </location>
</feature>
<dbReference type="Pfam" id="PF00512">
    <property type="entry name" value="HisKA"/>
    <property type="match status" value="1"/>
</dbReference>
<evidence type="ECO:0000256" key="7">
    <source>
        <dbReference type="SAM" id="Coils"/>
    </source>
</evidence>
<dbReference type="AlphaFoldDB" id="A0A2R5F3N4"/>
<keyword evidence="7" id="KW-0175">Coiled coil</keyword>
<reference evidence="11 12" key="1">
    <citation type="journal article" date="2018" name="Environ. Microbiol.">
        <title>Isolation and genomic characterization of Novimethylophilus kurashikiensis gen. nov. sp. nov., a new lanthanide-dependent methylotrophic species of Methylophilaceae.</title>
        <authorList>
            <person name="Lv H."/>
            <person name="Sahin N."/>
            <person name="Tani A."/>
        </authorList>
    </citation>
    <scope>NUCLEOTIDE SEQUENCE [LARGE SCALE GENOMIC DNA]</scope>
    <source>
        <strain evidence="11 12">La2-4</strain>
    </source>
</reference>
<dbReference type="InterPro" id="IPR004358">
    <property type="entry name" value="Sig_transdc_His_kin-like_C"/>
</dbReference>
<keyword evidence="3 6" id="KW-0597">Phosphoprotein</keyword>
<dbReference type="SUPFAM" id="SSF47384">
    <property type="entry name" value="Homodimeric domain of signal transducing histidine kinase"/>
    <property type="match status" value="1"/>
</dbReference>
<evidence type="ECO:0000256" key="1">
    <source>
        <dbReference type="ARBA" id="ARBA00000085"/>
    </source>
</evidence>
<dbReference type="PROSITE" id="PS50109">
    <property type="entry name" value="HIS_KIN"/>
    <property type="match status" value="1"/>
</dbReference>
<evidence type="ECO:0000256" key="4">
    <source>
        <dbReference type="ARBA" id="ARBA00022679"/>
    </source>
</evidence>
<evidence type="ECO:0000259" key="9">
    <source>
        <dbReference type="PROSITE" id="PS50109"/>
    </source>
</evidence>
<sequence length="464" mass="51603">MNDKNKLMLGLSILLTIGFAANSLASFYISEASLHHKIAVNLTLSLVVTSLILLVVNLGVLRIKRHLQQVAKQDQEQLERAIAEAQAAQQARARLLAYISHDLRTPLATIIHYTHLLAPYADETTQRYQNAIERSAIHQLEIIEDLVEHARGELDHFELVPIPTYLHSYLQEIASQGELLASQQGNSFALELDGNIPPIAVIDPKRLRQVLLNLLTNAAKYTQDGQIKMLIHAGVNGNTNGLSLYFAISDTGPGISQEDAERIFLPFERCATDRPGVGLGLTIAHKVVRKMGGALRLESQPGAGSKFFFDIETVAALESEVLQPATAFALPEAIGAGKCILVVDDDLMNRDYLYEILAIADFDILLAESGEEALQMLRQHPVDIILTDQIMPGMNGWELLRHIHANEKLRDLPVLLYSGMPPEPPLEFPREIRFRATLFKPVLPDELLEQLRRIFHGDCPQLTQ</sequence>
<feature type="coiled-coil region" evidence="7">
    <location>
        <begin position="64"/>
        <end position="91"/>
    </location>
</feature>
<dbReference type="SMART" id="SM00388">
    <property type="entry name" value="HisKA"/>
    <property type="match status" value="1"/>
</dbReference>
<keyword evidence="5" id="KW-0418">Kinase</keyword>
<evidence type="ECO:0000256" key="8">
    <source>
        <dbReference type="SAM" id="Phobius"/>
    </source>
</evidence>
<evidence type="ECO:0000313" key="12">
    <source>
        <dbReference type="Proteomes" id="UP000245081"/>
    </source>
</evidence>
<dbReference type="GO" id="GO:0005886">
    <property type="term" value="C:plasma membrane"/>
    <property type="evidence" value="ECO:0007669"/>
    <property type="project" value="TreeGrafter"/>
</dbReference>
<dbReference type="SMART" id="SM00387">
    <property type="entry name" value="HATPase_c"/>
    <property type="match status" value="1"/>
</dbReference>
<dbReference type="Gene3D" id="3.40.50.2300">
    <property type="match status" value="1"/>
</dbReference>
<dbReference type="Pfam" id="PF02518">
    <property type="entry name" value="HATPase_c"/>
    <property type="match status" value="1"/>
</dbReference>
<dbReference type="InterPro" id="IPR011006">
    <property type="entry name" value="CheY-like_superfamily"/>
</dbReference>
<dbReference type="InterPro" id="IPR003594">
    <property type="entry name" value="HATPase_dom"/>
</dbReference>
<dbReference type="InterPro" id="IPR003661">
    <property type="entry name" value="HisK_dim/P_dom"/>
</dbReference>
<keyword evidence="12" id="KW-1185">Reference proteome</keyword>
<dbReference type="SMART" id="SM00448">
    <property type="entry name" value="REC"/>
    <property type="match status" value="1"/>
</dbReference>
<keyword evidence="8" id="KW-1133">Transmembrane helix</keyword>
<dbReference type="EC" id="2.7.13.3" evidence="2"/>
<evidence type="ECO:0000259" key="10">
    <source>
        <dbReference type="PROSITE" id="PS50110"/>
    </source>
</evidence>
<dbReference type="InterPro" id="IPR036890">
    <property type="entry name" value="HATPase_C_sf"/>
</dbReference>